<dbReference type="Proteomes" id="UP001056120">
    <property type="component" value="Linkage Group LG05"/>
</dbReference>
<name>A0ACB9J899_9ASTR</name>
<comment type="caution">
    <text evidence="1">The sequence shown here is derived from an EMBL/GenBank/DDBJ whole genome shotgun (WGS) entry which is preliminary data.</text>
</comment>
<accession>A0ACB9J899</accession>
<gene>
    <name evidence="1" type="ORF">L1987_16103</name>
</gene>
<organism evidence="1 2">
    <name type="scientific">Smallanthus sonchifolius</name>
    <dbReference type="NCBI Taxonomy" id="185202"/>
    <lineage>
        <taxon>Eukaryota</taxon>
        <taxon>Viridiplantae</taxon>
        <taxon>Streptophyta</taxon>
        <taxon>Embryophyta</taxon>
        <taxon>Tracheophyta</taxon>
        <taxon>Spermatophyta</taxon>
        <taxon>Magnoliopsida</taxon>
        <taxon>eudicotyledons</taxon>
        <taxon>Gunneridae</taxon>
        <taxon>Pentapetalae</taxon>
        <taxon>asterids</taxon>
        <taxon>campanulids</taxon>
        <taxon>Asterales</taxon>
        <taxon>Asteraceae</taxon>
        <taxon>Asteroideae</taxon>
        <taxon>Heliantheae alliance</taxon>
        <taxon>Millerieae</taxon>
        <taxon>Smallanthus</taxon>
    </lineage>
</organism>
<evidence type="ECO:0000313" key="1">
    <source>
        <dbReference type="EMBL" id="KAI3816409.1"/>
    </source>
</evidence>
<reference evidence="2" key="1">
    <citation type="journal article" date="2022" name="Mol. Ecol. Resour.">
        <title>The genomes of chicory, endive, great burdock and yacon provide insights into Asteraceae palaeo-polyploidization history and plant inulin production.</title>
        <authorList>
            <person name="Fan W."/>
            <person name="Wang S."/>
            <person name="Wang H."/>
            <person name="Wang A."/>
            <person name="Jiang F."/>
            <person name="Liu H."/>
            <person name="Zhao H."/>
            <person name="Xu D."/>
            <person name="Zhang Y."/>
        </authorList>
    </citation>
    <scope>NUCLEOTIDE SEQUENCE [LARGE SCALE GENOMIC DNA]</scope>
    <source>
        <strain evidence="2">cv. Yunnan</strain>
    </source>
</reference>
<evidence type="ECO:0000313" key="2">
    <source>
        <dbReference type="Proteomes" id="UP001056120"/>
    </source>
</evidence>
<dbReference type="EMBL" id="CM042022">
    <property type="protein sequence ID" value="KAI3816409.1"/>
    <property type="molecule type" value="Genomic_DNA"/>
</dbReference>
<keyword evidence="2" id="KW-1185">Reference proteome</keyword>
<protein>
    <submittedName>
        <fullName evidence="1">Uncharacterized protein</fullName>
    </submittedName>
</protein>
<sequence>MSQCERSCGNVAIPFPFGSGEGCYHSPEFHILTSAKIQKMTVNIHVKIQKEATSVNVEKVTPGMARKVDQAAL</sequence>
<reference evidence="1 2" key="2">
    <citation type="journal article" date="2022" name="Mol. Ecol. Resour.">
        <title>The genomes of chicory, endive, great burdock and yacon provide insights into Asteraceae paleo-polyploidization history and plant inulin production.</title>
        <authorList>
            <person name="Fan W."/>
            <person name="Wang S."/>
            <person name="Wang H."/>
            <person name="Wang A."/>
            <person name="Jiang F."/>
            <person name="Liu H."/>
            <person name="Zhao H."/>
            <person name="Xu D."/>
            <person name="Zhang Y."/>
        </authorList>
    </citation>
    <scope>NUCLEOTIDE SEQUENCE [LARGE SCALE GENOMIC DNA]</scope>
    <source>
        <strain evidence="2">cv. Yunnan</strain>
        <tissue evidence="1">Leaves</tissue>
    </source>
</reference>
<proteinExistence type="predicted"/>